<sequence>MVTPLQHHKGALDKCLRVVVVGVSSYLSWRRKWRAHLEGIGVIRFLREFSSKLPSLSSFGIQSIGSSIHSVPSRVKTRRKLREKSPSFLSFLRPIITQPCEDFRNTTSTGKSSSRDVQIVLKGCRDVASSKGIKRDKFGSKAARGVDPISLKETRIPRKLPYHNDNLYDEDRKDKEYAKWVAIENDPLYDEDMKDREYAKWSSLPILDTHENEILKSTTFKDKESQIHELKPFLTLSIPTSLTTLRAFDLIPYGVYCTSYTKCAIISSQDFRTNPFEGEGNDEYGIPYILSPRKRIKKGALAKCLRDVVVGESSYLSWRRKWRAHLEGIGVIRTIGSGRTSIWVEREEEIRRLVSLVEISAHSTGIQALSAEWPHFYMGDGLRVVVAGGELLSFIGGEFKKVFQGNRKASWRNPKVFLEGMLHG</sequence>
<gene>
    <name evidence="1" type="ORF">Fmac_028793</name>
</gene>
<reference evidence="1 2" key="1">
    <citation type="submission" date="2024-08" db="EMBL/GenBank/DDBJ databases">
        <title>Insights into the chromosomal genome structure of Flemingia macrophylla.</title>
        <authorList>
            <person name="Ding Y."/>
            <person name="Zhao Y."/>
            <person name="Bi W."/>
            <person name="Wu M."/>
            <person name="Zhao G."/>
            <person name="Gong Y."/>
            <person name="Li W."/>
            <person name="Zhang P."/>
        </authorList>
    </citation>
    <scope>NUCLEOTIDE SEQUENCE [LARGE SCALE GENOMIC DNA]</scope>
    <source>
        <strain evidence="1">DYQJB</strain>
        <tissue evidence="1">Leaf</tissue>
    </source>
</reference>
<dbReference type="AlphaFoldDB" id="A0ABD1L8I4"/>
<keyword evidence="2" id="KW-1185">Reference proteome</keyword>
<evidence type="ECO:0000313" key="2">
    <source>
        <dbReference type="Proteomes" id="UP001603857"/>
    </source>
</evidence>
<dbReference type="Proteomes" id="UP001603857">
    <property type="component" value="Unassembled WGS sequence"/>
</dbReference>
<comment type="caution">
    <text evidence="1">The sequence shown here is derived from an EMBL/GenBank/DDBJ whole genome shotgun (WGS) entry which is preliminary data.</text>
</comment>
<proteinExistence type="predicted"/>
<organism evidence="1 2">
    <name type="scientific">Flemingia macrophylla</name>
    <dbReference type="NCBI Taxonomy" id="520843"/>
    <lineage>
        <taxon>Eukaryota</taxon>
        <taxon>Viridiplantae</taxon>
        <taxon>Streptophyta</taxon>
        <taxon>Embryophyta</taxon>
        <taxon>Tracheophyta</taxon>
        <taxon>Spermatophyta</taxon>
        <taxon>Magnoliopsida</taxon>
        <taxon>eudicotyledons</taxon>
        <taxon>Gunneridae</taxon>
        <taxon>Pentapetalae</taxon>
        <taxon>rosids</taxon>
        <taxon>fabids</taxon>
        <taxon>Fabales</taxon>
        <taxon>Fabaceae</taxon>
        <taxon>Papilionoideae</taxon>
        <taxon>50 kb inversion clade</taxon>
        <taxon>NPAAA clade</taxon>
        <taxon>indigoferoid/millettioid clade</taxon>
        <taxon>Phaseoleae</taxon>
        <taxon>Flemingia</taxon>
    </lineage>
</organism>
<evidence type="ECO:0000313" key="1">
    <source>
        <dbReference type="EMBL" id="KAL2319824.1"/>
    </source>
</evidence>
<accession>A0ABD1L8I4</accession>
<dbReference type="EMBL" id="JBGMDY010000010">
    <property type="protein sequence ID" value="KAL2319824.1"/>
    <property type="molecule type" value="Genomic_DNA"/>
</dbReference>
<protein>
    <submittedName>
        <fullName evidence="1">Uncharacterized protein</fullName>
    </submittedName>
</protein>
<name>A0ABD1L8I4_9FABA</name>